<evidence type="ECO:0000313" key="2">
    <source>
        <dbReference type="Proteomes" id="UP000324800"/>
    </source>
</evidence>
<dbReference type="EMBL" id="SNRW01001077">
    <property type="protein sequence ID" value="KAA6397896.1"/>
    <property type="molecule type" value="Genomic_DNA"/>
</dbReference>
<dbReference type="AlphaFoldDB" id="A0A5J4WTL5"/>
<dbReference type="Proteomes" id="UP000324800">
    <property type="component" value="Unassembled WGS sequence"/>
</dbReference>
<name>A0A5J4WTL5_9EUKA</name>
<organism evidence="1 2">
    <name type="scientific">Streblomastix strix</name>
    <dbReference type="NCBI Taxonomy" id="222440"/>
    <lineage>
        <taxon>Eukaryota</taxon>
        <taxon>Metamonada</taxon>
        <taxon>Preaxostyla</taxon>
        <taxon>Oxymonadida</taxon>
        <taxon>Streblomastigidae</taxon>
        <taxon>Streblomastix</taxon>
    </lineage>
</organism>
<comment type="caution">
    <text evidence="1">The sequence shown here is derived from an EMBL/GenBank/DDBJ whole genome shotgun (WGS) entry which is preliminary data.</text>
</comment>
<proteinExistence type="predicted"/>
<accession>A0A5J4WTL5</accession>
<protein>
    <submittedName>
        <fullName evidence="1">Uncharacterized protein</fullName>
    </submittedName>
</protein>
<sequence length="73" mass="8591">MFLSNDVKAIIDLKKDHGSARIYLLGQRKSERYTLLTGQFGENAQDLIRNRWQFNSNNEQKAKISKQPYFSRI</sequence>
<reference evidence="1 2" key="1">
    <citation type="submission" date="2019-03" db="EMBL/GenBank/DDBJ databases">
        <title>Single cell metagenomics reveals metabolic interactions within the superorganism composed of flagellate Streblomastix strix and complex community of Bacteroidetes bacteria on its surface.</title>
        <authorList>
            <person name="Treitli S.C."/>
            <person name="Kolisko M."/>
            <person name="Husnik F."/>
            <person name="Keeling P."/>
            <person name="Hampl V."/>
        </authorList>
    </citation>
    <scope>NUCLEOTIDE SEQUENCE [LARGE SCALE GENOMIC DNA]</scope>
    <source>
        <strain evidence="1">ST1C</strain>
    </source>
</reference>
<evidence type="ECO:0000313" key="1">
    <source>
        <dbReference type="EMBL" id="KAA6397896.1"/>
    </source>
</evidence>
<gene>
    <name evidence="1" type="ORF">EZS28_006573</name>
</gene>